<dbReference type="FunFam" id="3.30.160.60:FF:001897">
    <property type="entry name" value="Zinc finger and BTB domain containing 11"/>
    <property type="match status" value="1"/>
</dbReference>
<dbReference type="Gene3D" id="3.30.160.60">
    <property type="entry name" value="Classic Zinc Finger"/>
    <property type="match status" value="10"/>
</dbReference>
<dbReference type="KEGG" id="csem:103399969"/>
<dbReference type="GO" id="GO:0003677">
    <property type="term" value="F:DNA binding"/>
    <property type="evidence" value="ECO:0007669"/>
    <property type="project" value="InterPro"/>
</dbReference>
<keyword evidence="4 7" id="KW-0863">Zinc-finger</keyword>
<dbReference type="GeneID" id="103399969"/>
<dbReference type="SMART" id="SM00355">
    <property type="entry name" value="ZnF_C2H2"/>
    <property type="match status" value="12"/>
</dbReference>
<feature type="compositionally biased region" description="Acidic residues" evidence="8">
    <location>
        <begin position="145"/>
        <end position="159"/>
    </location>
</feature>
<dbReference type="Gene3D" id="1.10.340.70">
    <property type="match status" value="1"/>
</dbReference>
<dbReference type="InterPro" id="IPR036236">
    <property type="entry name" value="Znf_C2H2_sf"/>
</dbReference>
<dbReference type="PROSITE" id="PS50157">
    <property type="entry name" value="ZINC_FINGER_C2H2_2"/>
    <property type="match status" value="12"/>
</dbReference>
<evidence type="ECO:0000256" key="2">
    <source>
        <dbReference type="ARBA" id="ARBA00022723"/>
    </source>
</evidence>
<evidence type="ECO:0000259" key="10">
    <source>
        <dbReference type="PROSITE" id="PS50157"/>
    </source>
</evidence>
<dbReference type="InterPro" id="IPR017956">
    <property type="entry name" value="AT_hook_DNA-bd_motif"/>
</dbReference>
<keyword evidence="12" id="KW-1185">Reference proteome</keyword>
<feature type="domain" description="BTB" evidence="9">
    <location>
        <begin position="214"/>
        <end position="282"/>
    </location>
</feature>
<evidence type="ECO:0000256" key="6">
    <source>
        <dbReference type="ARBA" id="ARBA00023242"/>
    </source>
</evidence>
<reference evidence="11" key="3">
    <citation type="submission" date="2025-09" db="UniProtKB">
        <authorList>
            <consortium name="Ensembl"/>
        </authorList>
    </citation>
    <scope>IDENTIFICATION</scope>
</reference>
<sequence length="1161" mass="130173">MSCEESYLAIVRYLTDEQEPYAPGTPGNTKRKIRKAAACYVVRNGTLFFQRRLKGQNEFTELEVVLQEDRRKELIIQAHITEAGEHLNQQFTWDYISQKYWWRGILKQVKDHIKQCVQCQTKRIADDGSRLFSQPKRAKGGVVINDEEEEEEEDDEDKDESLFGLETSSHQKSNMSKHELVFVDSKGEVNQFLSKHSQTLLDKLNQQRLNNQYCDITLLIEGEEFRAHKAVLAACSEYFHELFFEKGAASTHEAVVDLSCFSKTSFLPLLEFAYTSTLTFNFCVMADIATLARHLLMTEVLQICESVHKQVEEQKLTVYQKGDVHTVVSTHMSSQDEVKNESGEYMVAIHSDGSNVLTQSAAVVAGEALAFVESSGKGFIEQPLAFIAEAVEGVHVHRGEEDESETVTLIAPSEHVKPGETVTLISHSTEGMEGETMTVVTHSGQAGASESLAVVSACLAMEQPQTAEGEASVIDVDLNETNPPDVTKVESVAAETSVLPPNTPDVAPAPQKRKRGRPAKVKKPVEMEEVVPLAEEEGPAFDESLADKQEMASDDPNRRRLRQRSIGEGGYVRLHMGLENEEEAKMGTSPLRTAPAKVGTKPGKRGRPPKQPVEVLCSESGAEAETIMTEDPAAAGDVTVEDDVVKPDKSPDDSPAEDASAEGKHTCSECGMSFQRRYSLIMHSLKHEKSRGYQCSLCSKEFQYAASLRAHLARHKQQSIHRAPIGKPSVGLNSEGKAGHLEDKKSSAHTRREFVCDICGKTLPKLYSLRIHMLSHTGVRPHSCKVCGKTFTHKHSLKMHRALHDVTKQFQCKLCQKYFVSKRNMEEHTSLHTGESKYLCNTCGATFHRASALSKHMKKHQPKPDVRPFGCAHCDKRFFELKDLQQHMNKHMGLKPFQCQVCGRCYSWKKDWYSHVKSHSVAEPFKCNVCVKEFYEKALFRRHMKKATHGKKGRVKQNLERECEQCGRKFTQLREYRRHINNHQGVKPFECLTCGVAWADARSLKRHVRTHTGERPYVCPVCQDAHIDARTLRKHMAKYHSDSLPSKIMLDKDTLQFHNQGTQVEHAVSILASDLPPELRPAQQPLSEEIETVLITDETVEAVEAVQAVGDGSMSTLSDQGIMQVVNYVLAQQAITGPKLDETPEVIQTMEVEVSHVAEVE</sequence>
<evidence type="ECO:0000256" key="1">
    <source>
        <dbReference type="ARBA" id="ARBA00004123"/>
    </source>
</evidence>
<dbReference type="OMA" id="RYAFIMH"/>
<feature type="compositionally biased region" description="Basic and acidic residues" evidence="8">
    <location>
        <begin position="545"/>
        <end position="558"/>
    </location>
</feature>
<dbReference type="Gene3D" id="3.30.710.10">
    <property type="entry name" value="Potassium Channel Kv1.1, Chain A"/>
    <property type="match status" value="1"/>
</dbReference>
<dbReference type="InterPro" id="IPR041588">
    <property type="entry name" value="Integrase_H2C2"/>
</dbReference>
<feature type="region of interest" description="Disordered" evidence="8">
    <location>
        <begin position="136"/>
        <end position="161"/>
    </location>
</feature>
<feature type="domain" description="C2H2-type" evidence="10">
    <location>
        <begin position="961"/>
        <end position="988"/>
    </location>
</feature>
<keyword evidence="5" id="KW-0862">Zinc</keyword>
<feature type="domain" description="C2H2-type" evidence="10">
    <location>
        <begin position="869"/>
        <end position="896"/>
    </location>
</feature>
<feature type="compositionally biased region" description="Basic residues" evidence="8">
    <location>
        <begin position="511"/>
        <end position="522"/>
    </location>
</feature>
<feature type="region of interest" description="Disordered" evidence="8">
    <location>
        <begin position="719"/>
        <end position="746"/>
    </location>
</feature>
<dbReference type="AlphaFoldDB" id="A0A3P8UPM4"/>
<feature type="domain" description="C2H2-type" evidence="10">
    <location>
        <begin position="782"/>
        <end position="809"/>
    </location>
</feature>
<dbReference type="InterPro" id="IPR048060">
    <property type="entry name" value="ZBTB11_BTB_POZ"/>
</dbReference>
<accession>A0A3P8UPM4</accession>
<dbReference type="InterPro" id="IPR013087">
    <property type="entry name" value="Znf_C2H2_type"/>
</dbReference>
<protein>
    <submittedName>
        <fullName evidence="11">Zinc finger and BTB domain containing 11</fullName>
    </submittedName>
</protein>
<feature type="region of interest" description="Disordered" evidence="8">
    <location>
        <begin position="578"/>
        <end position="612"/>
    </location>
</feature>
<feature type="compositionally biased region" description="Basic and acidic residues" evidence="8">
    <location>
        <begin position="643"/>
        <end position="652"/>
    </location>
</feature>
<organism evidence="11 12">
    <name type="scientific">Cynoglossus semilaevis</name>
    <name type="common">Tongue sole</name>
    <dbReference type="NCBI Taxonomy" id="244447"/>
    <lineage>
        <taxon>Eukaryota</taxon>
        <taxon>Metazoa</taxon>
        <taxon>Chordata</taxon>
        <taxon>Craniata</taxon>
        <taxon>Vertebrata</taxon>
        <taxon>Euteleostomi</taxon>
        <taxon>Actinopterygii</taxon>
        <taxon>Neopterygii</taxon>
        <taxon>Teleostei</taxon>
        <taxon>Neoteleostei</taxon>
        <taxon>Acanthomorphata</taxon>
        <taxon>Carangaria</taxon>
        <taxon>Pleuronectiformes</taxon>
        <taxon>Pleuronectoidei</taxon>
        <taxon>Cynoglossidae</taxon>
        <taxon>Cynoglossinae</taxon>
        <taxon>Cynoglossus</taxon>
    </lineage>
</organism>
<dbReference type="PANTHER" id="PTHR24394:SF41">
    <property type="entry name" value="ZINC FINGER AND BTB DOMAIN CONTAINING 11"/>
    <property type="match status" value="1"/>
</dbReference>
<keyword evidence="6" id="KW-0539">Nucleus</keyword>
<dbReference type="SMART" id="SM00225">
    <property type="entry name" value="BTB"/>
    <property type="match status" value="1"/>
</dbReference>
<evidence type="ECO:0000313" key="12">
    <source>
        <dbReference type="Proteomes" id="UP000265120"/>
    </source>
</evidence>
<dbReference type="Pfam" id="PF00096">
    <property type="entry name" value="zf-C2H2"/>
    <property type="match status" value="3"/>
</dbReference>
<feature type="domain" description="C2H2-type" evidence="10">
    <location>
        <begin position="754"/>
        <end position="781"/>
    </location>
</feature>
<feature type="domain" description="C2H2-type" evidence="10">
    <location>
        <begin position="897"/>
        <end position="924"/>
    </location>
</feature>
<dbReference type="RefSeq" id="XP_008336854.1">
    <property type="nucleotide sequence ID" value="XM_008338632.3"/>
</dbReference>
<feature type="domain" description="C2H2-type" evidence="10">
    <location>
        <begin position="1017"/>
        <end position="1045"/>
    </location>
</feature>
<dbReference type="PROSITE" id="PS00028">
    <property type="entry name" value="ZINC_FINGER_C2H2_1"/>
    <property type="match status" value="11"/>
</dbReference>
<evidence type="ECO:0000256" key="3">
    <source>
        <dbReference type="ARBA" id="ARBA00022737"/>
    </source>
</evidence>
<dbReference type="FunFam" id="1.10.340.70:FF:000002">
    <property type="entry name" value="Zinc finger and BTB domain-containing protein 11"/>
    <property type="match status" value="1"/>
</dbReference>
<dbReference type="FunCoup" id="A0A3P8UPM4">
    <property type="interactions" value="1093"/>
</dbReference>
<feature type="region of interest" description="Disordered" evidence="8">
    <location>
        <begin position="493"/>
        <end position="566"/>
    </location>
</feature>
<dbReference type="CTD" id="27107"/>
<dbReference type="OrthoDB" id="6077919at2759"/>
<dbReference type="InParanoid" id="A0A3P8UPM4"/>
<reference evidence="11 12" key="1">
    <citation type="journal article" date="2014" name="Nat. Genet.">
        <title>Whole-genome sequence of a flatfish provides insights into ZW sex chromosome evolution and adaptation to a benthic lifestyle.</title>
        <authorList>
            <person name="Chen S."/>
            <person name="Zhang G."/>
            <person name="Shao C."/>
            <person name="Huang Q."/>
            <person name="Liu G."/>
            <person name="Zhang P."/>
            <person name="Song W."/>
            <person name="An N."/>
            <person name="Chalopin D."/>
            <person name="Volff J.N."/>
            <person name="Hong Y."/>
            <person name="Li Q."/>
            <person name="Sha Z."/>
            <person name="Zhou H."/>
            <person name="Xie M."/>
            <person name="Yu Q."/>
            <person name="Liu Y."/>
            <person name="Xiang H."/>
            <person name="Wang N."/>
            <person name="Wu K."/>
            <person name="Yang C."/>
            <person name="Zhou Q."/>
            <person name="Liao X."/>
            <person name="Yang L."/>
            <person name="Hu Q."/>
            <person name="Zhang J."/>
            <person name="Meng L."/>
            <person name="Jin L."/>
            <person name="Tian Y."/>
            <person name="Lian J."/>
            <person name="Yang J."/>
            <person name="Miao G."/>
            <person name="Liu S."/>
            <person name="Liang Z."/>
            <person name="Yan F."/>
            <person name="Li Y."/>
            <person name="Sun B."/>
            <person name="Zhang H."/>
            <person name="Zhang J."/>
            <person name="Zhu Y."/>
            <person name="Du M."/>
            <person name="Zhao Y."/>
            <person name="Schartl M."/>
            <person name="Tang Q."/>
            <person name="Wang J."/>
        </authorList>
    </citation>
    <scope>NUCLEOTIDE SEQUENCE</scope>
</reference>
<reference evidence="11" key="2">
    <citation type="submission" date="2025-08" db="UniProtKB">
        <authorList>
            <consortium name="Ensembl"/>
        </authorList>
    </citation>
    <scope>IDENTIFICATION</scope>
</reference>
<feature type="domain" description="C2H2-type" evidence="10">
    <location>
        <begin position="810"/>
        <end position="837"/>
    </location>
</feature>
<dbReference type="CDD" id="cd18202">
    <property type="entry name" value="BTB_POZ_ZBTB11"/>
    <property type="match status" value="1"/>
</dbReference>
<dbReference type="FunFam" id="3.30.710.10:FF:000070">
    <property type="entry name" value="zinc finger and BTB domain-containing protein 11"/>
    <property type="match status" value="1"/>
</dbReference>
<dbReference type="Pfam" id="PF13912">
    <property type="entry name" value="zf-C2H2_6"/>
    <property type="match status" value="3"/>
</dbReference>
<dbReference type="InterPro" id="IPR011333">
    <property type="entry name" value="SKP1/BTB/POZ_sf"/>
</dbReference>
<evidence type="ECO:0000256" key="5">
    <source>
        <dbReference type="ARBA" id="ARBA00022833"/>
    </source>
</evidence>
<keyword evidence="2" id="KW-0479">Metal-binding</keyword>
<evidence type="ECO:0000259" key="9">
    <source>
        <dbReference type="PROSITE" id="PS50097"/>
    </source>
</evidence>
<dbReference type="GO" id="GO:0005634">
    <property type="term" value="C:nucleus"/>
    <property type="evidence" value="ECO:0007669"/>
    <property type="project" value="UniProtKB-SubCell"/>
</dbReference>
<evidence type="ECO:0000313" key="11">
    <source>
        <dbReference type="Ensembl" id="ENSCSEP00000005133.1"/>
    </source>
</evidence>
<comment type="subcellular location">
    <subcellularLocation>
        <location evidence="1">Nucleus</location>
    </subcellularLocation>
</comment>
<dbReference type="GO" id="GO:0030223">
    <property type="term" value="P:neutrophil differentiation"/>
    <property type="evidence" value="ECO:0007669"/>
    <property type="project" value="Ensembl"/>
</dbReference>
<feature type="domain" description="C2H2-type" evidence="10">
    <location>
        <begin position="665"/>
        <end position="692"/>
    </location>
</feature>
<keyword evidence="3" id="KW-0677">Repeat</keyword>
<proteinExistence type="predicted"/>
<name>A0A3P8UPM4_CYNSE</name>
<dbReference type="PANTHER" id="PTHR24394">
    <property type="entry name" value="ZINC FINGER PROTEIN"/>
    <property type="match status" value="1"/>
</dbReference>
<dbReference type="FunFam" id="3.30.160.60:FF:000065">
    <property type="entry name" value="B-cell CLL/lymphoma 6, member B"/>
    <property type="match status" value="1"/>
</dbReference>
<dbReference type="FunFam" id="3.30.160.60:FF:000633">
    <property type="entry name" value="Zinc finger and BTB domain containing 11"/>
    <property type="match status" value="1"/>
</dbReference>
<evidence type="ECO:0000256" key="8">
    <source>
        <dbReference type="SAM" id="MobiDB-lite"/>
    </source>
</evidence>
<dbReference type="InterPro" id="IPR000210">
    <property type="entry name" value="BTB/POZ_dom"/>
</dbReference>
<dbReference type="GeneTree" id="ENSGT00900000141090"/>
<dbReference type="Proteomes" id="UP000265120">
    <property type="component" value="Chromosome 2"/>
</dbReference>
<dbReference type="Ensembl" id="ENSCSET00000005192.1">
    <property type="protein sequence ID" value="ENSCSEP00000005133.1"/>
    <property type="gene ID" value="ENSCSEG00000003321.1"/>
</dbReference>
<dbReference type="Pfam" id="PF00651">
    <property type="entry name" value="BTB"/>
    <property type="match status" value="1"/>
</dbReference>
<feature type="domain" description="C2H2-type" evidence="10">
    <location>
        <begin position="838"/>
        <end position="865"/>
    </location>
</feature>
<feature type="compositionally biased region" description="Basic and acidic residues" evidence="8">
    <location>
        <begin position="737"/>
        <end position="746"/>
    </location>
</feature>
<evidence type="ECO:0000256" key="4">
    <source>
        <dbReference type="ARBA" id="ARBA00022771"/>
    </source>
</evidence>
<feature type="domain" description="C2H2-type" evidence="10">
    <location>
        <begin position="989"/>
        <end position="1016"/>
    </location>
</feature>
<feature type="domain" description="C2H2-type" evidence="10">
    <location>
        <begin position="693"/>
        <end position="720"/>
    </location>
</feature>
<dbReference type="SMART" id="SM00384">
    <property type="entry name" value="AT_hook"/>
    <property type="match status" value="2"/>
</dbReference>
<dbReference type="PROSITE" id="PS50097">
    <property type="entry name" value="BTB"/>
    <property type="match status" value="1"/>
</dbReference>
<dbReference type="GO" id="GO:0008270">
    <property type="term" value="F:zinc ion binding"/>
    <property type="evidence" value="ECO:0007669"/>
    <property type="project" value="UniProtKB-KW"/>
</dbReference>
<dbReference type="GO" id="GO:0000981">
    <property type="term" value="F:DNA-binding transcription factor activity, RNA polymerase II-specific"/>
    <property type="evidence" value="ECO:0007669"/>
    <property type="project" value="TreeGrafter"/>
</dbReference>
<dbReference type="Pfam" id="PF17921">
    <property type="entry name" value="Integrase_H2C2"/>
    <property type="match status" value="1"/>
</dbReference>
<dbReference type="STRING" id="244447.ENSCSEP00000005133"/>
<evidence type="ECO:0000256" key="7">
    <source>
        <dbReference type="PROSITE-ProRule" id="PRU00042"/>
    </source>
</evidence>
<feature type="region of interest" description="Disordered" evidence="8">
    <location>
        <begin position="629"/>
        <end position="666"/>
    </location>
</feature>
<feature type="domain" description="C2H2-type" evidence="10">
    <location>
        <begin position="925"/>
        <end position="954"/>
    </location>
</feature>
<dbReference type="SUPFAM" id="SSF54695">
    <property type="entry name" value="POZ domain"/>
    <property type="match status" value="1"/>
</dbReference>
<dbReference type="SUPFAM" id="SSF57667">
    <property type="entry name" value="beta-beta-alpha zinc fingers"/>
    <property type="match status" value="7"/>
</dbReference>